<dbReference type="AlphaFoldDB" id="A0AAU9RKC9"/>
<dbReference type="Proteomes" id="UP000836841">
    <property type="component" value="Chromosome 2"/>
</dbReference>
<feature type="compositionally biased region" description="Basic and acidic residues" evidence="1">
    <location>
        <begin position="124"/>
        <end position="133"/>
    </location>
</feature>
<evidence type="ECO:0000313" key="2">
    <source>
        <dbReference type="EMBL" id="CAH2045006.1"/>
    </source>
</evidence>
<accession>A0AAU9RKC9</accession>
<proteinExistence type="predicted"/>
<gene>
    <name evidence="2" type="ORF">TAV2_LOCUS6839</name>
</gene>
<evidence type="ECO:0000256" key="1">
    <source>
        <dbReference type="SAM" id="MobiDB-lite"/>
    </source>
</evidence>
<feature type="compositionally biased region" description="Acidic residues" evidence="1">
    <location>
        <begin position="113"/>
        <end position="123"/>
    </location>
</feature>
<keyword evidence="3" id="KW-1185">Reference proteome</keyword>
<feature type="compositionally biased region" description="Basic residues" evidence="1">
    <location>
        <begin position="254"/>
        <end position="264"/>
    </location>
</feature>
<feature type="compositionally biased region" description="Acidic residues" evidence="1">
    <location>
        <begin position="78"/>
        <end position="105"/>
    </location>
</feature>
<organism evidence="2 3">
    <name type="scientific">Thlaspi arvense</name>
    <name type="common">Field penny-cress</name>
    <dbReference type="NCBI Taxonomy" id="13288"/>
    <lineage>
        <taxon>Eukaryota</taxon>
        <taxon>Viridiplantae</taxon>
        <taxon>Streptophyta</taxon>
        <taxon>Embryophyta</taxon>
        <taxon>Tracheophyta</taxon>
        <taxon>Spermatophyta</taxon>
        <taxon>Magnoliopsida</taxon>
        <taxon>eudicotyledons</taxon>
        <taxon>Gunneridae</taxon>
        <taxon>Pentapetalae</taxon>
        <taxon>rosids</taxon>
        <taxon>malvids</taxon>
        <taxon>Brassicales</taxon>
        <taxon>Brassicaceae</taxon>
        <taxon>Thlaspideae</taxon>
        <taxon>Thlaspi</taxon>
    </lineage>
</organism>
<evidence type="ECO:0000313" key="3">
    <source>
        <dbReference type="Proteomes" id="UP000836841"/>
    </source>
</evidence>
<reference evidence="2 3" key="1">
    <citation type="submission" date="2022-03" db="EMBL/GenBank/DDBJ databases">
        <authorList>
            <person name="Nunn A."/>
            <person name="Chopra R."/>
            <person name="Nunn A."/>
            <person name="Contreras Garrido A."/>
        </authorList>
    </citation>
    <scope>NUCLEOTIDE SEQUENCE [LARGE SCALE GENOMIC DNA]</scope>
</reference>
<name>A0AAU9RKC9_THLAR</name>
<feature type="compositionally biased region" description="Polar residues" evidence="1">
    <location>
        <begin position="204"/>
        <end position="235"/>
    </location>
</feature>
<protein>
    <submittedName>
        <fullName evidence="2">Uncharacterized protein</fullName>
    </submittedName>
</protein>
<feature type="region of interest" description="Disordered" evidence="1">
    <location>
        <begin position="74"/>
        <end position="268"/>
    </location>
</feature>
<sequence>MSDEQLIKLTIYYGGAMAKEDEDYNYREKLGFKTLFWKLSEIKWLKFEEFISDMEHLSSAAKSAGEVDVFLEHSCGGDEIDGGYEPDQDEGMVEEGDESGDDNSDEDNRPPKEDDDPEESEDEAPVKEKEKDGNCLNEMKNQEDENQNVEEGLMENQNANVRLPEIDEGDDVIIDVGNGGDDDRTLQFPPKRQPKPRKLKVNPLSDSQSLPTGESTNIEAGGNSSQLLQPDQLTTEIPAASSAPQPSVSSNKPLPKKRGRPLKTRKVENIPRGVGTFYSPYTGKAFEVFGDRVYDMSNNDPQPPPS</sequence>
<feature type="compositionally biased region" description="Low complexity" evidence="1">
    <location>
        <begin position="238"/>
        <end position="253"/>
    </location>
</feature>
<dbReference type="EMBL" id="OU466858">
    <property type="protein sequence ID" value="CAH2045006.1"/>
    <property type="molecule type" value="Genomic_DNA"/>
</dbReference>